<dbReference type="InterPro" id="IPR010809">
    <property type="entry name" value="FliD_C"/>
</dbReference>
<dbReference type="GO" id="GO:0005576">
    <property type="term" value="C:extracellular region"/>
    <property type="evidence" value="ECO:0007669"/>
    <property type="project" value="UniProtKB-SubCell"/>
</dbReference>
<sequence>MRIGGIASGIDTESMIKQLMQVERIPLNKFTQRKITLEWQRDAYREVNLLLKKLDDAAANIRLRSSLNTKEASTTSKAFTAQPNAQVRNGSYQLKVNQIATQSRNISSEAISNGSTKISTTRALNEQNVYADGVNIEDYHGQTFTITTYNSSGAAVEKSFTIDTSKSLDSLFKDINSAGLGVRMSYNSTYDKVIIERTETGAFNAADGSNDYQIVFGGDTGFLNDVLKLDQANEVSGTNAEVEFIDPIMSSEPIVVSDSRTNRITVGGITFNLTGTTEGFETLNVSSNTDAAFEKVMEFVDTYNTTITELRSLLSEPRNRDYPPLTEEQRRELSEREAELWDEKAKSGLLRNDSMLNSLLSQMRADLYTPVQTNGQFSLITQIGITTSSDYRLGGLLEVDEDKLRAALEADPDSVHQLLNGTANSSLTSIPAKDRTSQQRSEIYSQTGLVGRIRSSLSSTMNDIVARAGNENRTAHQFIIGRQILDVDKQIDRFQQRLTQIENRYWAQFSRMEQMVNQANAQYASLQQFFVT</sequence>
<evidence type="ECO:0000256" key="2">
    <source>
        <dbReference type="ARBA" id="ARBA00011255"/>
    </source>
</evidence>
<dbReference type="Pfam" id="PF07195">
    <property type="entry name" value="FliD_C"/>
    <property type="match status" value="1"/>
</dbReference>
<organism evidence="8">
    <name type="scientific">Halalkalibacterium halodurans</name>
    <name type="common">Bacillus halodurans</name>
    <dbReference type="NCBI Taxonomy" id="86665"/>
    <lineage>
        <taxon>Bacteria</taxon>
        <taxon>Bacillati</taxon>
        <taxon>Bacillota</taxon>
        <taxon>Bacilli</taxon>
        <taxon>Bacillales</taxon>
        <taxon>Bacillaceae</taxon>
        <taxon>Halalkalibacterium (ex Joshi et al. 2022)</taxon>
    </lineage>
</organism>
<dbReference type="InterPro" id="IPR003481">
    <property type="entry name" value="FliD_N"/>
</dbReference>
<evidence type="ECO:0000259" key="6">
    <source>
        <dbReference type="Pfam" id="PF02465"/>
    </source>
</evidence>
<dbReference type="RefSeq" id="WP_053430277.1">
    <property type="nucleotide sequence ID" value="NZ_CP040441.1"/>
</dbReference>
<evidence type="ECO:0000256" key="3">
    <source>
        <dbReference type="ARBA" id="ARBA00023054"/>
    </source>
</evidence>
<reference evidence="8" key="1">
    <citation type="submission" date="2015-08" db="EMBL/GenBank/DDBJ databases">
        <title>Complete DNA Sequence of Pseudomonas syringae pv. actinidiae, the Causal Agent of Kiwifruit Canker Disease.</title>
        <authorList>
            <person name="Rikkerink E.H.A."/>
            <person name="Fineran P.C."/>
        </authorList>
    </citation>
    <scope>NUCLEOTIDE SEQUENCE</scope>
    <source>
        <strain evidence="8">DSM 13666</strain>
    </source>
</reference>
<dbReference type="Pfam" id="PF02465">
    <property type="entry name" value="FliD_N"/>
    <property type="match status" value="1"/>
</dbReference>
<evidence type="ECO:0000259" key="7">
    <source>
        <dbReference type="Pfam" id="PF07195"/>
    </source>
</evidence>
<name>A0A0M0KFZ8_ALKHA</name>
<dbReference type="GO" id="GO:0009424">
    <property type="term" value="C:bacterial-type flagellum hook"/>
    <property type="evidence" value="ECO:0007669"/>
    <property type="project" value="UniProtKB-UniRule"/>
</dbReference>
<accession>A0A0M0KFZ8</accession>
<keyword evidence="5" id="KW-0964">Secreted</keyword>
<comment type="subunit">
    <text evidence="2 5">Homopentamer.</text>
</comment>
<evidence type="ECO:0000313" key="8">
    <source>
        <dbReference type="EMBL" id="KOO37746.1"/>
    </source>
</evidence>
<dbReference type="PANTHER" id="PTHR30288">
    <property type="entry name" value="FLAGELLAR CAP/ASSEMBLY PROTEIN FLID"/>
    <property type="match status" value="1"/>
</dbReference>
<keyword evidence="3" id="KW-0175">Coiled coil</keyword>
<dbReference type="InterPro" id="IPR040026">
    <property type="entry name" value="FliD"/>
</dbReference>
<evidence type="ECO:0000256" key="4">
    <source>
        <dbReference type="ARBA" id="ARBA00023143"/>
    </source>
</evidence>
<dbReference type="PANTHER" id="PTHR30288:SF0">
    <property type="entry name" value="FLAGELLAR HOOK-ASSOCIATED PROTEIN 2"/>
    <property type="match status" value="1"/>
</dbReference>
<dbReference type="EMBL" id="LILD01000001">
    <property type="protein sequence ID" value="KOO37746.1"/>
    <property type="molecule type" value="Genomic_DNA"/>
</dbReference>
<dbReference type="GO" id="GO:0009421">
    <property type="term" value="C:bacterial-type flagellum filament cap"/>
    <property type="evidence" value="ECO:0007669"/>
    <property type="project" value="InterPro"/>
</dbReference>
<dbReference type="PATRIC" id="fig|136160.3.peg.599"/>
<evidence type="ECO:0000256" key="5">
    <source>
        <dbReference type="RuleBase" id="RU362066"/>
    </source>
</evidence>
<protein>
    <recommendedName>
        <fullName evidence="5">Flagellar hook-associated protein 2</fullName>
        <shortName evidence="5">HAP2</shortName>
    </recommendedName>
    <alternativeName>
        <fullName evidence="5">Flagellar cap protein</fullName>
    </alternativeName>
</protein>
<dbReference type="AlphaFoldDB" id="A0A0M0KFZ8"/>
<feature type="domain" description="Flagellar hook-associated protein 2 N-terminal" evidence="6">
    <location>
        <begin position="8"/>
        <end position="102"/>
    </location>
</feature>
<proteinExistence type="inferred from homology"/>
<evidence type="ECO:0000256" key="1">
    <source>
        <dbReference type="ARBA" id="ARBA00009764"/>
    </source>
</evidence>
<comment type="function">
    <text evidence="5">Required for morphogenesis and for the elongation of the flagellar filament by facilitating polymerization of the flagellin monomers at the tip of growing filament. Forms a capping structure, which prevents flagellin subunits (transported through the central channel of the flagellum) from leaking out without polymerization at the distal end.</text>
</comment>
<keyword evidence="4 5" id="KW-0975">Bacterial flagellum</keyword>
<comment type="similarity">
    <text evidence="1 5">Belongs to the FliD family.</text>
</comment>
<dbReference type="GO" id="GO:0071973">
    <property type="term" value="P:bacterial-type flagellum-dependent cell motility"/>
    <property type="evidence" value="ECO:0007669"/>
    <property type="project" value="TreeGrafter"/>
</dbReference>
<feature type="domain" description="Flagellar hook-associated protein 2 C-terminal" evidence="7">
    <location>
        <begin position="238"/>
        <end position="521"/>
    </location>
</feature>
<comment type="subcellular location">
    <subcellularLocation>
        <location evidence="5">Secreted</location>
    </subcellularLocation>
    <subcellularLocation>
        <location evidence="5">Bacterial flagellum</location>
    </subcellularLocation>
</comment>
<gene>
    <name evidence="8" type="ORF">AMD02_01970</name>
</gene>
<dbReference type="GO" id="GO:0007155">
    <property type="term" value="P:cell adhesion"/>
    <property type="evidence" value="ECO:0007669"/>
    <property type="project" value="InterPro"/>
</dbReference>
<comment type="caution">
    <text evidence="8">The sequence shown here is derived from an EMBL/GenBank/DDBJ whole genome shotgun (WGS) entry which is preliminary data.</text>
</comment>
<dbReference type="GeneID" id="87599143"/>